<evidence type="ECO:0000313" key="2">
    <source>
        <dbReference type="Proteomes" id="UP000230886"/>
    </source>
</evidence>
<name>A0A2A5JIQ1_RHOSG</name>
<protein>
    <submittedName>
        <fullName evidence="1">Uncharacterized protein</fullName>
    </submittedName>
</protein>
<dbReference type="Proteomes" id="UP000230886">
    <property type="component" value="Unassembled WGS sequence"/>
</dbReference>
<dbReference type="AlphaFoldDB" id="A0A2A5JIQ1"/>
<dbReference type="EMBL" id="NOVD01000001">
    <property type="protein sequence ID" value="PCK28831.1"/>
    <property type="molecule type" value="Genomic_DNA"/>
</dbReference>
<accession>A0A2A5JIQ1</accession>
<comment type="caution">
    <text evidence="1">The sequence shown here is derived from an EMBL/GenBank/DDBJ whole genome shotgun (WGS) entry which is preliminary data.</text>
</comment>
<gene>
    <name evidence="1" type="ORF">CHR55_00035</name>
</gene>
<sequence length="206" mass="22077">MPSVPSWLTFHSVSQLSFFSAESIPPAVTDLAGMLAGPGQVVTSEDRARISIVVDRDWRAQAVAELIAQCGLGAEVTRSEEGSPLVRTQSTPALLPLSVQWTKGAVKAVPVGWVPNSRQLRVWAVAAGRLEEGGERFVFGLDPHAKETHAPLAQALMRVGIAPTQLGNRTPGPGLRVSGKKRLTKLVEYLGEAPRHVDTSVAWPHV</sequence>
<proteinExistence type="predicted"/>
<reference evidence="1 2" key="1">
    <citation type="submission" date="2017-07" db="EMBL/GenBank/DDBJ databases">
        <title>Draft sequence of Rhodococcus enclensis 23b-28.</title>
        <authorList>
            <person name="Besaury L."/>
            <person name="Sancelme M."/>
            <person name="Amato P."/>
            <person name="Lallement A."/>
            <person name="Delort A.-M."/>
        </authorList>
    </citation>
    <scope>NUCLEOTIDE SEQUENCE [LARGE SCALE GENOMIC DNA]</scope>
    <source>
        <strain evidence="1 2">23b-28</strain>
    </source>
</reference>
<evidence type="ECO:0000313" key="1">
    <source>
        <dbReference type="EMBL" id="PCK28831.1"/>
    </source>
</evidence>
<organism evidence="1 2">
    <name type="scientific">Rhodococcus qingshengii</name>
    <dbReference type="NCBI Taxonomy" id="334542"/>
    <lineage>
        <taxon>Bacteria</taxon>
        <taxon>Bacillati</taxon>
        <taxon>Actinomycetota</taxon>
        <taxon>Actinomycetes</taxon>
        <taxon>Mycobacteriales</taxon>
        <taxon>Nocardiaceae</taxon>
        <taxon>Rhodococcus</taxon>
        <taxon>Rhodococcus erythropolis group</taxon>
    </lineage>
</organism>